<feature type="compositionally biased region" description="Polar residues" evidence="2">
    <location>
        <begin position="453"/>
        <end position="466"/>
    </location>
</feature>
<dbReference type="Gene3D" id="2.40.70.10">
    <property type="entry name" value="Acid Proteases"/>
    <property type="match status" value="1"/>
</dbReference>
<gene>
    <name evidence="4" type="ORF">PGT21_036008</name>
</gene>
<protein>
    <recommendedName>
        <fullName evidence="3">Peptidase A2 domain-containing protein</fullName>
    </recommendedName>
</protein>
<feature type="domain" description="Peptidase A2" evidence="3">
    <location>
        <begin position="585"/>
        <end position="622"/>
    </location>
</feature>
<organism evidence="4 5">
    <name type="scientific">Puccinia graminis f. sp. tritici</name>
    <dbReference type="NCBI Taxonomy" id="56615"/>
    <lineage>
        <taxon>Eukaryota</taxon>
        <taxon>Fungi</taxon>
        <taxon>Dikarya</taxon>
        <taxon>Basidiomycota</taxon>
        <taxon>Pucciniomycotina</taxon>
        <taxon>Pucciniomycetes</taxon>
        <taxon>Pucciniales</taxon>
        <taxon>Pucciniaceae</taxon>
        <taxon>Puccinia</taxon>
    </lineage>
</organism>
<feature type="compositionally biased region" description="Pro residues" evidence="2">
    <location>
        <begin position="261"/>
        <end position="272"/>
    </location>
</feature>
<feature type="region of interest" description="Disordered" evidence="2">
    <location>
        <begin position="251"/>
        <end position="276"/>
    </location>
</feature>
<comment type="caution">
    <text evidence="4">The sequence shown here is derived from an EMBL/GenBank/DDBJ whole genome shotgun (WGS) entry which is preliminary data.</text>
</comment>
<dbReference type="GO" id="GO:0004190">
    <property type="term" value="F:aspartic-type endopeptidase activity"/>
    <property type="evidence" value="ECO:0007669"/>
    <property type="project" value="InterPro"/>
</dbReference>
<dbReference type="InterPro" id="IPR001995">
    <property type="entry name" value="Peptidase_A2_cat"/>
</dbReference>
<dbReference type="PROSITE" id="PS50175">
    <property type="entry name" value="ASP_PROT_RETROV"/>
    <property type="match status" value="1"/>
</dbReference>
<dbReference type="SUPFAM" id="SSF50630">
    <property type="entry name" value="Acid proteases"/>
    <property type="match status" value="1"/>
</dbReference>
<name>A0A5B0NUS8_PUCGR</name>
<accession>A0A5B0NUS8</accession>
<evidence type="ECO:0000256" key="1">
    <source>
        <dbReference type="ARBA" id="ARBA00022801"/>
    </source>
</evidence>
<dbReference type="InterPro" id="IPR021109">
    <property type="entry name" value="Peptidase_aspartic_dom_sf"/>
</dbReference>
<feature type="region of interest" description="Disordered" evidence="2">
    <location>
        <begin position="412"/>
        <end position="437"/>
    </location>
</feature>
<feature type="region of interest" description="Disordered" evidence="2">
    <location>
        <begin position="1"/>
        <end position="38"/>
    </location>
</feature>
<evidence type="ECO:0000313" key="5">
    <source>
        <dbReference type="Proteomes" id="UP000324748"/>
    </source>
</evidence>
<proteinExistence type="predicted"/>
<dbReference type="OrthoDB" id="2504984at2759"/>
<dbReference type="AlphaFoldDB" id="A0A5B0NUS8"/>
<dbReference type="EMBL" id="VSWC01000092">
    <property type="protein sequence ID" value="KAA1091588.1"/>
    <property type="molecule type" value="Genomic_DNA"/>
</dbReference>
<dbReference type="CDD" id="cd00303">
    <property type="entry name" value="retropepsin_like"/>
    <property type="match status" value="1"/>
</dbReference>
<sequence length="761" mass="85420">MPQPSPITPDNHLRSHHSVAESNTHFLEKEPEIPKYAGPTDSRRVVKIKPLDKELFFDGTNMPIEKFIKRYERAGEADGASATDLAKQIISFVRGGDLKDEVEEMEGYETVEWEELKKQLLDRFGKSLPLVKYTKQDLKDLVNTAAKKGGIQTLEEFKIFRSKFEMITHYLVRMGYNSDLEDFRELLLEALSLPLETAVTDRELVRDNKMRVSKDGGDILPVTKIIVQYIQREVQSTSVMERRSLGRLEQTNVEPAKPIRNPIPRPPAPAPQPESYEKKIQDLTRQLASLTAGKMAPPHQPLDANLPSSAAPTNVPFKKPDFKCYYCFQDTHSRNRCSLFAFDESRGLVKREGRDYLLPDNTKIAWDTRRAIKEEVDKFDRNSKKTTAAVVTSSFGELEECEVQEHAAYDVDLGKRTRSEKEPEKSGSGKKGRVEKDSVMNIDAKDLIKKATAQKSAQGPSKTTTVPAKVRFEEQRSEKEEREKPAKKTHLEKTLAKEYPGVEEETAKRMLSEGKMTLSYGEIFAILNGVVDVFKKKISNRRVPVEESESSNHASLENNDRDELSVTHYSCPLGYIKLSINGTNSEALLDTGSMVNLMPEHMAQNLGLVVTKKPMNLKGIGGHQMGIIGIAEGVEVVIGKITRPVHFWIARGAVQFILGKPFLIDAAATIKKNYDLFVCVPVPVAMDGPREDSSSCLPTVFPPDGNFAADMRVLVQKFAVLFEPIERASERQRVVEHLVDTGDAPPVSQPVRQMSPALLEF</sequence>
<reference evidence="4 5" key="1">
    <citation type="submission" date="2019-05" db="EMBL/GenBank/DDBJ databases">
        <title>Emergence of the Ug99 lineage of the wheat stem rust pathogen through somatic hybridization.</title>
        <authorList>
            <person name="Li F."/>
            <person name="Upadhyaya N.M."/>
            <person name="Sperschneider J."/>
            <person name="Matny O."/>
            <person name="Nguyen-Phuc H."/>
            <person name="Mago R."/>
            <person name="Raley C."/>
            <person name="Miller M.E."/>
            <person name="Silverstein K.A.T."/>
            <person name="Henningsen E."/>
            <person name="Hirsch C.D."/>
            <person name="Visser B."/>
            <person name="Pretorius Z.A."/>
            <person name="Steffenson B.J."/>
            <person name="Schwessinger B."/>
            <person name="Dodds P.N."/>
            <person name="Figueroa M."/>
        </authorList>
    </citation>
    <scope>NUCLEOTIDE SEQUENCE [LARGE SCALE GENOMIC DNA]</scope>
    <source>
        <strain evidence="4">21-0</strain>
    </source>
</reference>
<evidence type="ECO:0000259" key="3">
    <source>
        <dbReference type="PROSITE" id="PS50175"/>
    </source>
</evidence>
<feature type="compositionally biased region" description="Basic and acidic residues" evidence="2">
    <location>
        <begin position="470"/>
        <end position="490"/>
    </location>
</feature>
<feature type="region of interest" description="Disordered" evidence="2">
    <location>
        <begin position="450"/>
        <end position="490"/>
    </location>
</feature>
<keyword evidence="5" id="KW-1185">Reference proteome</keyword>
<evidence type="ECO:0000256" key="2">
    <source>
        <dbReference type="SAM" id="MobiDB-lite"/>
    </source>
</evidence>
<evidence type="ECO:0000313" key="4">
    <source>
        <dbReference type="EMBL" id="KAA1091588.1"/>
    </source>
</evidence>
<keyword evidence="1" id="KW-0378">Hydrolase</keyword>
<dbReference type="Pfam" id="PF13650">
    <property type="entry name" value="Asp_protease_2"/>
    <property type="match status" value="1"/>
</dbReference>
<dbReference type="Proteomes" id="UP000324748">
    <property type="component" value="Unassembled WGS sequence"/>
</dbReference>
<dbReference type="GO" id="GO:0006508">
    <property type="term" value="P:proteolysis"/>
    <property type="evidence" value="ECO:0007669"/>
    <property type="project" value="InterPro"/>
</dbReference>